<gene>
    <name evidence="2" type="ORF">B0H65DRAFT_432738</name>
</gene>
<dbReference type="Proteomes" id="UP001278500">
    <property type="component" value="Unassembled WGS sequence"/>
</dbReference>
<accession>A0AAE0J9M5</accession>
<name>A0AAE0J9M5_9PEZI</name>
<organism evidence="2 3">
    <name type="scientific">Neurospora tetraspora</name>
    <dbReference type="NCBI Taxonomy" id="94610"/>
    <lineage>
        <taxon>Eukaryota</taxon>
        <taxon>Fungi</taxon>
        <taxon>Dikarya</taxon>
        <taxon>Ascomycota</taxon>
        <taxon>Pezizomycotina</taxon>
        <taxon>Sordariomycetes</taxon>
        <taxon>Sordariomycetidae</taxon>
        <taxon>Sordariales</taxon>
        <taxon>Sordariaceae</taxon>
        <taxon>Neurospora</taxon>
    </lineage>
</organism>
<comment type="caution">
    <text evidence="2">The sequence shown here is derived from an EMBL/GenBank/DDBJ whole genome shotgun (WGS) entry which is preliminary data.</text>
</comment>
<sequence length="147" mass="16048">MPICMLGPHRALMDLPCCLPLSSPPMRGALLHEYVAYDTARKHVVLRRRGPAPGDGQHQRENAKPRQKPPGQGSTMASGRQDGTAGWAGKCPGSNASIRNGTRLHQLAHDAQSPGQKGSRDLFPLGLLMFCLPFRPVKIPRRSTRLI</sequence>
<dbReference type="RefSeq" id="XP_062678825.1">
    <property type="nucleotide sequence ID" value="XM_062825027.1"/>
</dbReference>
<evidence type="ECO:0000313" key="3">
    <source>
        <dbReference type="Proteomes" id="UP001278500"/>
    </source>
</evidence>
<keyword evidence="3" id="KW-1185">Reference proteome</keyword>
<dbReference type="GeneID" id="87862181"/>
<evidence type="ECO:0000256" key="1">
    <source>
        <dbReference type="SAM" id="MobiDB-lite"/>
    </source>
</evidence>
<dbReference type="AlphaFoldDB" id="A0AAE0J9M5"/>
<reference evidence="2" key="2">
    <citation type="submission" date="2023-06" db="EMBL/GenBank/DDBJ databases">
        <authorList>
            <consortium name="Lawrence Berkeley National Laboratory"/>
            <person name="Haridas S."/>
            <person name="Hensen N."/>
            <person name="Bonometti L."/>
            <person name="Westerberg I."/>
            <person name="Brannstrom I.O."/>
            <person name="Guillou S."/>
            <person name="Cros-Aarteil S."/>
            <person name="Calhoun S."/>
            <person name="Kuo A."/>
            <person name="Mondo S."/>
            <person name="Pangilinan J."/>
            <person name="Riley R."/>
            <person name="Labutti K."/>
            <person name="Andreopoulos B."/>
            <person name="Lipzen A."/>
            <person name="Chen C."/>
            <person name="Yanf M."/>
            <person name="Daum C."/>
            <person name="Ng V."/>
            <person name="Clum A."/>
            <person name="Steindorff A."/>
            <person name="Ohm R."/>
            <person name="Martin F."/>
            <person name="Silar P."/>
            <person name="Natvig D."/>
            <person name="Lalanne C."/>
            <person name="Gautier V."/>
            <person name="Ament-Velasquez S.L."/>
            <person name="Kruys A."/>
            <person name="Hutchinson M.I."/>
            <person name="Powell A.J."/>
            <person name="Barry K."/>
            <person name="Miller A.N."/>
            <person name="Grigoriev I.V."/>
            <person name="Debuchy R."/>
            <person name="Gladieux P."/>
            <person name="Thoren M.H."/>
            <person name="Johannesson H."/>
        </authorList>
    </citation>
    <scope>NUCLEOTIDE SEQUENCE</scope>
    <source>
        <strain evidence="2">CBS 560.94</strain>
    </source>
</reference>
<protein>
    <submittedName>
        <fullName evidence="2">Uncharacterized protein</fullName>
    </submittedName>
</protein>
<feature type="region of interest" description="Disordered" evidence="1">
    <location>
        <begin position="46"/>
        <end position="117"/>
    </location>
</feature>
<reference evidence="2" key="1">
    <citation type="journal article" date="2023" name="Mol. Phylogenet. Evol.">
        <title>Genome-scale phylogeny and comparative genomics of the fungal order Sordariales.</title>
        <authorList>
            <person name="Hensen N."/>
            <person name="Bonometti L."/>
            <person name="Westerberg I."/>
            <person name="Brannstrom I.O."/>
            <person name="Guillou S."/>
            <person name="Cros-Aarteil S."/>
            <person name="Calhoun S."/>
            <person name="Haridas S."/>
            <person name="Kuo A."/>
            <person name="Mondo S."/>
            <person name="Pangilinan J."/>
            <person name="Riley R."/>
            <person name="LaButti K."/>
            <person name="Andreopoulos B."/>
            <person name="Lipzen A."/>
            <person name="Chen C."/>
            <person name="Yan M."/>
            <person name="Daum C."/>
            <person name="Ng V."/>
            <person name="Clum A."/>
            <person name="Steindorff A."/>
            <person name="Ohm R.A."/>
            <person name="Martin F."/>
            <person name="Silar P."/>
            <person name="Natvig D.O."/>
            <person name="Lalanne C."/>
            <person name="Gautier V."/>
            <person name="Ament-Velasquez S.L."/>
            <person name="Kruys A."/>
            <person name="Hutchinson M.I."/>
            <person name="Powell A.J."/>
            <person name="Barry K."/>
            <person name="Miller A.N."/>
            <person name="Grigoriev I.V."/>
            <person name="Debuchy R."/>
            <person name="Gladieux P."/>
            <person name="Hiltunen Thoren M."/>
            <person name="Johannesson H."/>
        </authorList>
    </citation>
    <scope>NUCLEOTIDE SEQUENCE</scope>
    <source>
        <strain evidence="2">CBS 560.94</strain>
    </source>
</reference>
<dbReference type="EMBL" id="JAUEPP010000007">
    <property type="protein sequence ID" value="KAK3339465.1"/>
    <property type="molecule type" value="Genomic_DNA"/>
</dbReference>
<proteinExistence type="predicted"/>
<evidence type="ECO:0000313" key="2">
    <source>
        <dbReference type="EMBL" id="KAK3339465.1"/>
    </source>
</evidence>